<reference evidence="4" key="1">
    <citation type="submission" date="2016-06" db="UniProtKB">
        <authorList>
            <consortium name="WormBaseParasite"/>
        </authorList>
    </citation>
    <scope>IDENTIFICATION</scope>
</reference>
<proteinExistence type="predicted"/>
<evidence type="ECO:0000313" key="4">
    <source>
        <dbReference type="WBParaSite" id="TCNE_0001489601-mRNA-1"/>
    </source>
</evidence>
<dbReference type="WBParaSite" id="TCNE_0001489601-mRNA-1">
    <property type="protein sequence ID" value="TCNE_0001489601-mRNA-1"/>
    <property type="gene ID" value="TCNE_0001489601"/>
</dbReference>
<feature type="region of interest" description="Disordered" evidence="1">
    <location>
        <begin position="69"/>
        <end position="96"/>
    </location>
</feature>
<evidence type="ECO:0000256" key="1">
    <source>
        <dbReference type="SAM" id="MobiDB-lite"/>
    </source>
</evidence>
<gene>
    <name evidence="2" type="ORF">TCNE_LOCUS14896</name>
</gene>
<evidence type="ECO:0000313" key="2">
    <source>
        <dbReference type="EMBL" id="VDM46217.1"/>
    </source>
</evidence>
<dbReference type="AlphaFoldDB" id="A0A183V2C6"/>
<evidence type="ECO:0000313" key="3">
    <source>
        <dbReference type="Proteomes" id="UP000050794"/>
    </source>
</evidence>
<keyword evidence="3" id="KW-1185">Reference proteome</keyword>
<sequence>MPFSGLVFRRCENELLLDASDLRSNHARDCILTNSAAVCDAHHATVREFLVRIAQTPAEWSSGMILASGATGPGIDPRLSPDLLDPETQKSSAEGN</sequence>
<dbReference type="EMBL" id="UYWY01022512">
    <property type="protein sequence ID" value="VDM46217.1"/>
    <property type="molecule type" value="Genomic_DNA"/>
</dbReference>
<protein>
    <submittedName>
        <fullName evidence="4">NHR domain-containing protein</fullName>
    </submittedName>
</protein>
<dbReference type="Proteomes" id="UP000050794">
    <property type="component" value="Unassembled WGS sequence"/>
</dbReference>
<reference evidence="2 3" key="2">
    <citation type="submission" date="2018-11" db="EMBL/GenBank/DDBJ databases">
        <authorList>
            <consortium name="Pathogen Informatics"/>
        </authorList>
    </citation>
    <scope>NUCLEOTIDE SEQUENCE [LARGE SCALE GENOMIC DNA]</scope>
</reference>
<accession>A0A183V2C6</accession>
<organism evidence="3 4">
    <name type="scientific">Toxocara canis</name>
    <name type="common">Canine roundworm</name>
    <dbReference type="NCBI Taxonomy" id="6265"/>
    <lineage>
        <taxon>Eukaryota</taxon>
        <taxon>Metazoa</taxon>
        <taxon>Ecdysozoa</taxon>
        <taxon>Nematoda</taxon>
        <taxon>Chromadorea</taxon>
        <taxon>Rhabditida</taxon>
        <taxon>Spirurina</taxon>
        <taxon>Ascaridomorpha</taxon>
        <taxon>Ascaridoidea</taxon>
        <taxon>Toxocaridae</taxon>
        <taxon>Toxocara</taxon>
    </lineage>
</organism>
<name>A0A183V2C6_TOXCA</name>